<keyword evidence="1" id="KW-0472">Membrane</keyword>
<accession>A0ABQ4TNS3</accession>
<name>A0ABQ4TNS3_9HYPH</name>
<dbReference type="Proteomes" id="UP001055101">
    <property type="component" value="Unassembled WGS sequence"/>
</dbReference>
<evidence type="ECO:0000313" key="3">
    <source>
        <dbReference type="Proteomes" id="UP001055101"/>
    </source>
</evidence>
<keyword evidence="1" id="KW-1133">Transmembrane helix</keyword>
<keyword evidence="3" id="KW-1185">Reference proteome</keyword>
<dbReference type="RefSeq" id="WP_147814646.1">
    <property type="nucleotide sequence ID" value="NZ_BPRA01000012.1"/>
</dbReference>
<sequence length="74" mass="8006">MSDDAKTGHQGYDPFGEPLATDRPAITSVLDRRANRAALAVFWTLALLFVAGRVYTTDWPAAHAFVVAMIGGAW</sequence>
<reference evidence="2" key="1">
    <citation type="journal article" date="2021" name="Front. Microbiol.">
        <title>Comprehensive Comparative Genomics and Phenotyping of Methylobacterium Species.</title>
        <authorList>
            <person name="Alessa O."/>
            <person name="Ogura Y."/>
            <person name="Fujitani Y."/>
            <person name="Takami H."/>
            <person name="Hayashi T."/>
            <person name="Sahin N."/>
            <person name="Tani A."/>
        </authorList>
    </citation>
    <scope>NUCLEOTIDE SEQUENCE</scope>
    <source>
        <strain evidence="2">DSM 23674</strain>
    </source>
</reference>
<feature type="transmembrane region" description="Helical" evidence="1">
    <location>
        <begin position="37"/>
        <end position="55"/>
    </location>
</feature>
<reference evidence="2" key="2">
    <citation type="submission" date="2021-08" db="EMBL/GenBank/DDBJ databases">
        <authorList>
            <person name="Tani A."/>
            <person name="Ola A."/>
            <person name="Ogura Y."/>
            <person name="Katsura K."/>
            <person name="Hayashi T."/>
        </authorList>
    </citation>
    <scope>NUCLEOTIDE SEQUENCE</scope>
    <source>
        <strain evidence="2">DSM 23674</strain>
    </source>
</reference>
<gene>
    <name evidence="2" type="ORF">EKPJFOCH_2763</name>
</gene>
<evidence type="ECO:0000313" key="2">
    <source>
        <dbReference type="EMBL" id="GJE56262.1"/>
    </source>
</evidence>
<dbReference type="EMBL" id="BPRA01000012">
    <property type="protein sequence ID" value="GJE56262.1"/>
    <property type="molecule type" value="Genomic_DNA"/>
</dbReference>
<proteinExistence type="predicted"/>
<organism evidence="2 3">
    <name type="scientific">Methylobacterium thuringiense</name>
    <dbReference type="NCBI Taxonomy" id="1003091"/>
    <lineage>
        <taxon>Bacteria</taxon>
        <taxon>Pseudomonadati</taxon>
        <taxon>Pseudomonadota</taxon>
        <taxon>Alphaproteobacteria</taxon>
        <taxon>Hyphomicrobiales</taxon>
        <taxon>Methylobacteriaceae</taxon>
        <taxon>Methylobacterium</taxon>
    </lineage>
</organism>
<keyword evidence="1" id="KW-0812">Transmembrane</keyword>
<evidence type="ECO:0000256" key="1">
    <source>
        <dbReference type="SAM" id="Phobius"/>
    </source>
</evidence>
<comment type="caution">
    <text evidence="2">The sequence shown here is derived from an EMBL/GenBank/DDBJ whole genome shotgun (WGS) entry which is preliminary data.</text>
</comment>
<protein>
    <submittedName>
        <fullName evidence="2">Uncharacterized protein</fullName>
    </submittedName>
</protein>